<evidence type="ECO:0000256" key="1">
    <source>
        <dbReference type="SAM" id="MobiDB-lite"/>
    </source>
</evidence>
<feature type="region of interest" description="Disordered" evidence="1">
    <location>
        <begin position="545"/>
        <end position="569"/>
    </location>
</feature>
<protein>
    <submittedName>
        <fullName evidence="2">Uncharacterized protein</fullName>
    </submittedName>
</protein>
<comment type="caution">
    <text evidence="2">The sequence shown here is derived from an EMBL/GenBank/DDBJ whole genome shotgun (WGS) entry which is preliminary data.</text>
</comment>
<dbReference type="AlphaFoldDB" id="A0A550CVB0"/>
<feature type="region of interest" description="Disordered" evidence="1">
    <location>
        <begin position="163"/>
        <end position="197"/>
    </location>
</feature>
<feature type="compositionally biased region" description="Basic residues" evidence="1">
    <location>
        <begin position="168"/>
        <end position="177"/>
    </location>
</feature>
<evidence type="ECO:0000313" key="2">
    <source>
        <dbReference type="EMBL" id="TRM68729.1"/>
    </source>
</evidence>
<proteinExistence type="predicted"/>
<feature type="region of interest" description="Disordered" evidence="1">
    <location>
        <begin position="334"/>
        <end position="367"/>
    </location>
</feature>
<feature type="compositionally biased region" description="Polar residues" evidence="1">
    <location>
        <begin position="226"/>
        <end position="239"/>
    </location>
</feature>
<organism evidence="2 3">
    <name type="scientific">Schizophyllum amplum</name>
    <dbReference type="NCBI Taxonomy" id="97359"/>
    <lineage>
        <taxon>Eukaryota</taxon>
        <taxon>Fungi</taxon>
        <taxon>Dikarya</taxon>
        <taxon>Basidiomycota</taxon>
        <taxon>Agaricomycotina</taxon>
        <taxon>Agaricomycetes</taxon>
        <taxon>Agaricomycetidae</taxon>
        <taxon>Agaricales</taxon>
        <taxon>Schizophyllaceae</taxon>
        <taxon>Schizophyllum</taxon>
    </lineage>
</organism>
<feature type="compositionally biased region" description="Polar residues" evidence="1">
    <location>
        <begin position="550"/>
        <end position="561"/>
    </location>
</feature>
<feature type="compositionally biased region" description="Basic and acidic residues" evidence="1">
    <location>
        <begin position="394"/>
        <end position="404"/>
    </location>
</feature>
<accession>A0A550CVB0</accession>
<feature type="compositionally biased region" description="Low complexity" evidence="1">
    <location>
        <begin position="334"/>
        <end position="349"/>
    </location>
</feature>
<feature type="compositionally biased region" description="Polar residues" evidence="1">
    <location>
        <begin position="69"/>
        <end position="83"/>
    </location>
</feature>
<feature type="region of interest" description="Disordered" evidence="1">
    <location>
        <begin position="394"/>
        <end position="490"/>
    </location>
</feature>
<sequence>MLPMRTYRQIETDQNAVNTGRKRMRLTDAPPLESDISNVPLEYDARPKFQPNAAYPSACYARHISYDSSDTSRYDGTSTQEAHSPSDCPPNIYPRTASRPSPQHNLSTFYSEGASPSPLPEGAPLPKDISRGDTYFGSAASIGSAYTPNTIEFYTSATFVPEPSAPVKKTRRPRVPRPRNPPLLEHKNTPSGPREILPRAAHSTDLSRAAYPVTSAHAPLPPSHAIRSTSAPYFGSSQGAHGPSQPRSTPLRHMSSSALQHASALSTLKYMPPLTSSDFVDAVTRGSFVDAVSRDYFGNKSSAPPRWSSLPPMSAAVPAPAPAPGALPLLGAGAPPASAPVSRAASASGRHSEPRTPEYPTSSPFQMPPQYPVNLIHGSSGEVLHAYPHLSVDDFSRPPSHEHLASQPTCDAPQHAYDGHLPAPYDEGAGPHEQIIPVGSHGAPFEQQGRGVSTGSSPHHSPHPPVDDGNILADGHTSDSDPKAPVRDYYPRARYSHPGVAQPRLDATVDISQSAFVRPATATPLSPAQRPALGSHALPSASPIDASAGGNLTTNTPSEIPTPSGGPDFIDDPSVLAAIYTATLDEQLMRDLRALVDDDEGGGLDVLSDVEDVRGRGHDESDQGLVGEQALGWFPTLKLDSSRIEGYSTLSVEINRSVSAEDEWGEPPLDYSGLLDGNTLAWGVEGPTSEAPAFWGTEAGVWDTDHSTQSSSSDALFAGLFDAGDASLLELNKLEALFSTSPQEGGAVVDEAREGSLGMERMSAVVGANDRFSVFDSGVDDGSRSANEGKGSVDESKPPAHRYDGRWDWTELEHDENWAALLKS</sequence>
<feature type="compositionally biased region" description="Polar residues" evidence="1">
    <location>
        <begin position="98"/>
        <end position="110"/>
    </location>
</feature>
<gene>
    <name evidence="2" type="ORF">BD626DRAFT_120212</name>
</gene>
<feature type="region of interest" description="Disordered" evidence="1">
    <location>
        <begin position="778"/>
        <end position="802"/>
    </location>
</feature>
<dbReference type="EMBL" id="VDMD01000002">
    <property type="protein sequence ID" value="TRM68729.1"/>
    <property type="molecule type" value="Genomic_DNA"/>
</dbReference>
<feature type="compositionally biased region" description="Basic and acidic residues" evidence="1">
    <location>
        <begin position="476"/>
        <end position="490"/>
    </location>
</feature>
<evidence type="ECO:0000313" key="3">
    <source>
        <dbReference type="Proteomes" id="UP000320762"/>
    </source>
</evidence>
<feature type="region of interest" description="Disordered" evidence="1">
    <location>
        <begin position="215"/>
        <end position="258"/>
    </location>
</feature>
<name>A0A550CVB0_9AGAR</name>
<reference evidence="2 3" key="1">
    <citation type="journal article" date="2019" name="New Phytol.">
        <title>Comparative genomics reveals unique wood-decay strategies and fruiting body development in the Schizophyllaceae.</title>
        <authorList>
            <person name="Almasi E."/>
            <person name="Sahu N."/>
            <person name="Krizsan K."/>
            <person name="Balint B."/>
            <person name="Kovacs G.M."/>
            <person name="Kiss B."/>
            <person name="Cseklye J."/>
            <person name="Drula E."/>
            <person name="Henrissat B."/>
            <person name="Nagy I."/>
            <person name="Chovatia M."/>
            <person name="Adam C."/>
            <person name="LaButti K."/>
            <person name="Lipzen A."/>
            <person name="Riley R."/>
            <person name="Grigoriev I.V."/>
            <person name="Nagy L.G."/>
        </authorList>
    </citation>
    <scope>NUCLEOTIDE SEQUENCE [LARGE SCALE GENOMIC DNA]</scope>
    <source>
        <strain evidence="2 3">NL-1724</strain>
    </source>
</reference>
<dbReference type="Proteomes" id="UP000320762">
    <property type="component" value="Unassembled WGS sequence"/>
</dbReference>
<feature type="region of interest" description="Disordered" evidence="1">
    <location>
        <begin position="13"/>
        <end position="33"/>
    </location>
</feature>
<feature type="region of interest" description="Disordered" evidence="1">
    <location>
        <begin position="69"/>
        <end position="130"/>
    </location>
</feature>
<feature type="compositionally biased region" description="Basic and acidic residues" evidence="1">
    <location>
        <begin position="791"/>
        <end position="802"/>
    </location>
</feature>
<keyword evidence="3" id="KW-1185">Reference proteome</keyword>